<dbReference type="PANTHER" id="PTHR12277:SF81">
    <property type="entry name" value="PROTEIN ABHD13"/>
    <property type="match status" value="1"/>
</dbReference>
<dbReference type="EMBL" id="CAADFA010000348">
    <property type="protein sequence ID" value="VFJ63573.1"/>
    <property type="molecule type" value="Genomic_DNA"/>
</dbReference>
<organism evidence="2">
    <name type="scientific">Candidatus Kentrum sp. FM</name>
    <dbReference type="NCBI Taxonomy" id="2126340"/>
    <lineage>
        <taxon>Bacteria</taxon>
        <taxon>Pseudomonadati</taxon>
        <taxon>Pseudomonadota</taxon>
        <taxon>Gammaproteobacteria</taxon>
        <taxon>Candidatus Kentrum</taxon>
    </lineage>
</organism>
<dbReference type="EMBL" id="CAADFL010000453">
    <property type="protein sequence ID" value="VFK16992.1"/>
    <property type="molecule type" value="Genomic_DNA"/>
</dbReference>
<dbReference type="SUPFAM" id="SSF53474">
    <property type="entry name" value="alpha/beta-Hydrolases"/>
    <property type="match status" value="1"/>
</dbReference>
<feature type="domain" description="Serine aminopeptidase S33" evidence="1">
    <location>
        <begin position="60"/>
        <end position="165"/>
    </location>
</feature>
<proteinExistence type="predicted"/>
<dbReference type="EMBL" id="CAADEZ010000353">
    <property type="protein sequence ID" value="VFJ64308.1"/>
    <property type="molecule type" value="Genomic_DNA"/>
</dbReference>
<accession>A0A450TA54</accession>
<dbReference type="InterPro" id="IPR022742">
    <property type="entry name" value="Hydrolase_4"/>
</dbReference>
<sequence>MTQPDLLRAIDHPRVNSAIFFPRRDPGLPPPAGSEDFRIPVAPGISVAARHYPLEPASPMILHFHGNGEIVADYDNIASLFHTAGAALIPVDYRGYGQSDGRPGARALIEDAHIVLDFILKMRYERGHTGSVIIMGRSLGSAPAIELAATRSSDIAGLVVESGFAQTIPLLALFGISPEDIELRPEGRQDNEDKMAEVQVPVLILHAEWDQIIAPWNAKRNFERTTVSRKRLVMIPNADHNTIMMFGGKLYWGGLAEFIAGLG</sequence>
<evidence type="ECO:0000259" key="1">
    <source>
        <dbReference type="Pfam" id="PF12146"/>
    </source>
</evidence>
<reference evidence="2" key="1">
    <citation type="submission" date="2019-02" db="EMBL/GenBank/DDBJ databases">
        <authorList>
            <person name="Gruber-Vodicka R. H."/>
            <person name="Seah K. B. B."/>
        </authorList>
    </citation>
    <scope>NUCLEOTIDE SEQUENCE</scope>
    <source>
        <strain evidence="3">BECK_BZ163</strain>
        <strain evidence="4">BECK_BZ164</strain>
        <strain evidence="2">BECK_BZ165</strain>
    </source>
</reference>
<protein>
    <recommendedName>
        <fullName evidence="1">Serine aminopeptidase S33 domain-containing protein</fullName>
    </recommendedName>
</protein>
<evidence type="ECO:0000313" key="2">
    <source>
        <dbReference type="EMBL" id="VFJ63573.1"/>
    </source>
</evidence>
<gene>
    <name evidence="3" type="ORF">BECKFM1743A_GA0114220_103533</name>
    <name evidence="4" type="ORF">BECKFM1743B_GA0114221_104532</name>
    <name evidence="2" type="ORF">BECKFM1743C_GA0114222_103481</name>
</gene>
<dbReference type="AlphaFoldDB" id="A0A450TA54"/>
<evidence type="ECO:0000313" key="4">
    <source>
        <dbReference type="EMBL" id="VFK16992.1"/>
    </source>
</evidence>
<evidence type="ECO:0000313" key="3">
    <source>
        <dbReference type="EMBL" id="VFJ64308.1"/>
    </source>
</evidence>
<dbReference type="Gene3D" id="3.40.50.1820">
    <property type="entry name" value="alpha/beta hydrolase"/>
    <property type="match status" value="2"/>
</dbReference>
<dbReference type="PANTHER" id="PTHR12277">
    <property type="entry name" value="ALPHA/BETA HYDROLASE DOMAIN-CONTAINING PROTEIN"/>
    <property type="match status" value="1"/>
</dbReference>
<dbReference type="InterPro" id="IPR029058">
    <property type="entry name" value="AB_hydrolase_fold"/>
</dbReference>
<name>A0A450TA54_9GAMM</name>
<dbReference type="Pfam" id="PF12146">
    <property type="entry name" value="Hydrolase_4"/>
    <property type="match status" value="1"/>
</dbReference>